<dbReference type="SUPFAM" id="SSF47384">
    <property type="entry name" value="Homodimeric domain of signal transducing histidine kinase"/>
    <property type="match status" value="1"/>
</dbReference>
<feature type="domain" description="HAMP" evidence="14">
    <location>
        <begin position="229"/>
        <end position="282"/>
    </location>
</feature>
<keyword evidence="10 12" id="KW-0472">Membrane</keyword>
<dbReference type="InterPro" id="IPR036097">
    <property type="entry name" value="HisK_dim/P_sf"/>
</dbReference>
<dbReference type="CDD" id="cd00075">
    <property type="entry name" value="HATPase"/>
    <property type="match status" value="1"/>
</dbReference>
<dbReference type="InterPro" id="IPR003594">
    <property type="entry name" value="HATPase_dom"/>
</dbReference>
<evidence type="ECO:0000256" key="6">
    <source>
        <dbReference type="ARBA" id="ARBA00022692"/>
    </source>
</evidence>
<keyword evidence="9" id="KW-0902">Two-component regulatory system</keyword>
<evidence type="ECO:0000256" key="2">
    <source>
        <dbReference type="ARBA" id="ARBA00004236"/>
    </source>
</evidence>
<dbReference type="SMART" id="SM00304">
    <property type="entry name" value="HAMP"/>
    <property type="match status" value="1"/>
</dbReference>
<comment type="subcellular location">
    <subcellularLocation>
        <location evidence="2">Cell membrane</location>
    </subcellularLocation>
</comment>
<dbReference type="PROSITE" id="PS50109">
    <property type="entry name" value="HIS_KIN"/>
    <property type="match status" value="1"/>
</dbReference>
<gene>
    <name evidence="15" type="ORF">QPX34_01280</name>
</gene>
<evidence type="ECO:0000256" key="4">
    <source>
        <dbReference type="ARBA" id="ARBA00022553"/>
    </source>
</evidence>
<dbReference type="Proteomes" id="UP001239414">
    <property type="component" value="Unassembled WGS sequence"/>
</dbReference>
<dbReference type="Pfam" id="PF02518">
    <property type="entry name" value="HATPase_c"/>
    <property type="match status" value="1"/>
</dbReference>
<dbReference type="RefSeq" id="WP_284610572.1">
    <property type="nucleotide sequence ID" value="NZ_JASNUO010000001.1"/>
</dbReference>
<dbReference type="Pfam" id="PF00512">
    <property type="entry name" value="HisKA"/>
    <property type="match status" value="1"/>
</dbReference>
<dbReference type="Gene3D" id="1.10.287.130">
    <property type="match status" value="1"/>
</dbReference>
<evidence type="ECO:0000256" key="7">
    <source>
        <dbReference type="ARBA" id="ARBA00022777"/>
    </source>
</evidence>
<dbReference type="PROSITE" id="PS50885">
    <property type="entry name" value="HAMP"/>
    <property type="match status" value="1"/>
</dbReference>
<dbReference type="SUPFAM" id="SSF55874">
    <property type="entry name" value="ATPase domain of HSP90 chaperone/DNA topoisomerase II/histidine kinase"/>
    <property type="match status" value="1"/>
</dbReference>
<evidence type="ECO:0000256" key="12">
    <source>
        <dbReference type="SAM" id="Phobius"/>
    </source>
</evidence>
<dbReference type="Gene3D" id="3.30.565.10">
    <property type="entry name" value="Histidine kinase-like ATPase, C-terminal domain"/>
    <property type="match status" value="1"/>
</dbReference>
<dbReference type="InterPro" id="IPR004358">
    <property type="entry name" value="Sig_transdc_His_kin-like_C"/>
</dbReference>
<dbReference type="PANTHER" id="PTHR45436">
    <property type="entry name" value="SENSOR HISTIDINE KINASE YKOH"/>
    <property type="match status" value="1"/>
</dbReference>
<evidence type="ECO:0000256" key="8">
    <source>
        <dbReference type="ARBA" id="ARBA00022989"/>
    </source>
</evidence>
<evidence type="ECO:0000256" key="1">
    <source>
        <dbReference type="ARBA" id="ARBA00000085"/>
    </source>
</evidence>
<evidence type="ECO:0000256" key="9">
    <source>
        <dbReference type="ARBA" id="ARBA00023012"/>
    </source>
</evidence>
<dbReference type="SMART" id="SM00388">
    <property type="entry name" value="HisKA"/>
    <property type="match status" value="1"/>
</dbReference>
<reference evidence="15 16" key="1">
    <citation type="submission" date="2023-05" db="EMBL/GenBank/DDBJ databases">
        <title>Metabolic capabilities are highly conserved among human nasal-associated Corynebacterium species in pangenomic analyses.</title>
        <authorList>
            <person name="Tran T.H."/>
            <person name="Roberts A.Q."/>
            <person name="Escapa I.F."/>
            <person name="Gao W."/>
            <person name="Conlan S."/>
            <person name="Kong H."/>
            <person name="Segre J.A."/>
            <person name="Kelly M.S."/>
            <person name="Lemon K.P."/>
        </authorList>
    </citation>
    <scope>NUCLEOTIDE SEQUENCE [LARGE SCALE GENOMIC DNA]</scope>
    <source>
        <strain evidence="15 16">KPL3802</strain>
    </source>
</reference>
<keyword evidence="16" id="KW-1185">Reference proteome</keyword>
<evidence type="ECO:0000259" key="14">
    <source>
        <dbReference type="PROSITE" id="PS50885"/>
    </source>
</evidence>
<organism evidence="15 16">
    <name type="scientific">Corynebacterium accolens</name>
    <dbReference type="NCBI Taxonomy" id="38284"/>
    <lineage>
        <taxon>Bacteria</taxon>
        <taxon>Bacillati</taxon>
        <taxon>Actinomycetota</taxon>
        <taxon>Actinomycetes</taxon>
        <taxon>Mycobacteriales</taxon>
        <taxon>Corynebacteriaceae</taxon>
        <taxon>Corynebacterium</taxon>
    </lineage>
</organism>
<dbReference type="InterPro" id="IPR005467">
    <property type="entry name" value="His_kinase_dom"/>
</dbReference>
<dbReference type="Pfam" id="PF00672">
    <property type="entry name" value="HAMP"/>
    <property type="match status" value="1"/>
</dbReference>
<keyword evidence="8 12" id="KW-1133">Transmembrane helix</keyword>
<feature type="compositionally biased region" description="Low complexity" evidence="11">
    <location>
        <begin position="8"/>
        <end position="26"/>
    </location>
</feature>
<dbReference type="PRINTS" id="PR00344">
    <property type="entry name" value="BCTRLSENSOR"/>
</dbReference>
<dbReference type="InterPro" id="IPR003661">
    <property type="entry name" value="HisK_dim/P_dom"/>
</dbReference>
<evidence type="ECO:0000256" key="3">
    <source>
        <dbReference type="ARBA" id="ARBA00012438"/>
    </source>
</evidence>
<dbReference type="EMBL" id="JASNUO010000001">
    <property type="protein sequence ID" value="MDK4246658.1"/>
    <property type="molecule type" value="Genomic_DNA"/>
</dbReference>
<dbReference type="Gene3D" id="6.10.340.10">
    <property type="match status" value="1"/>
</dbReference>
<evidence type="ECO:0000313" key="16">
    <source>
        <dbReference type="Proteomes" id="UP001239414"/>
    </source>
</evidence>
<keyword evidence="6 12" id="KW-0812">Transmembrane</keyword>
<comment type="caution">
    <text evidence="15">The sequence shown here is derived from an EMBL/GenBank/DDBJ whole genome shotgun (WGS) entry which is preliminary data.</text>
</comment>
<dbReference type="SUPFAM" id="SSF158472">
    <property type="entry name" value="HAMP domain-like"/>
    <property type="match status" value="1"/>
</dbReference>
<name>A0ABT7FM59_9CORY</name>
<keyword evidence="5" id="KW-0808">Transferase</keyword>
<evidence type="ECO:0000313" key="15">
    <source>
        <dbReference type="EMBL" id="MDK4246658.1"/>
    </source>
</evidence>
<evidence type="ECO:0000256" key="10">
    <source>
        <dbReference type="ARBA" id="ARBA00023136"/>
    </source>
</evidence>
<evidence type="ECO:0000259" key="13">
    <source>
        <dbReference type="PROSITE" id="PS50109"/>
    </source>
</evidence>
<accession>A0ABT7FM59</accession>
<keyword evidence="4" id="KW-0597">Phosphoprotein</keyword>
<dbReference type="InterPro" id="IPR003660">
    <property type="entry name" value="HAMP_dom"/>
</dbReference>
<dbReference type="SMART" id="SM00387">
    <property type="entry name" value="HATPase_c"/>
    <property type="match status" value="1"/>
</dbReference>
<sequence length="513" mass="56135">MADSQENPAAGRPAQAQSQPQRAQQPQQPPKKWHEQLDQLPQQGQGKKKRSKRDYIRQIPQAMPLRTWLVVLLVVISGLGLTGSSFAVNSIMRNVLYNNVDSELRSASSSWARDVGNDFFLGDHTKRPPTEYVVLNYLPDGTIRYSGPTSTTPDVEGVPLGGYPTTVGSIENNTKWRALAFADSNGVITVIAKDMTHEKEILHGLAMVQVSIAAIALAAMAGVGFWFIRRALRPLRVVESTASEIAAGDLDKRVPEWPLHTEVGQLAAALNIMLGHLQRSVVTAQEKEEQMRRFVGDASHELRTPLTSLRGYTELYRSGATNDVDLVFSKIDKESKRMSLLVEDLLALTRAEGTRLDLRPVDLLELSLSVGSSARAAFPEREVKVINNAQSIPVVNGDADRLHQVLLNLISNGLRHGGEEATVTLQLRRDNKDILVDVIDDGKGMSSEDAAHIFERFYRADSSRTRDTGGSGLGLAIVHSLVEQHGGSVSVDSKLGHGTTFTVRLPALDEPAD</sequence>
<keyword evidence="7 15" id="KW-0418">Kinase</keyword>
<dbReference type="InterPro" id="IPR036890">
    <property type="entry name" value="HATPase_C_sf"/>
</dbReference>
<dbReference type="GO" id="GO:0016301">
    <property type="term" value="F:kinase activity"/>
    <property type="evidence" value="ECO:0007669"/>
    <property type="project" value="UniProtKB-KW"/>
</dbReference>
<dbReference type="EC" id="2.7.13.3" evidence="3"/>
<dbReference type="CDD" id="cd00082">
    <property type="entry name" value="HisKA"/>
    <property type="match status" value="1"/>
</dbReference>
<protein>
    <recommendedName>
        <fullName evidence="3">histidine kinase</fullName>
        <ecNumber evidence="3">2.7.13.3</ecNumber>
    </recommendedName>
</protein>
<evidence type="ECO:0000256" key="11">
    <source>
        <dbReference type="SAM" id="MobiDB-lite"/>
    </source>
</evidence>
<feature type="transmembrane region" description="Helical" evidence="12">
    <location>
        <begin position="205"/>
        <end position="228"/>
    </location>
</feature>
<proteinExistence type="predicted"/>
<feature type="domain" description="Histidine kinase" evidence="13">
    <location>
        <begin position="297"/>
        <end position="509"/>
    </location>
</feature>
<feature type="transmembrane region" description="Helical" evidence="12">
    <location>
        <begin position="67"/>
        <end position="88"/>
    </location>
</feature>
<dbReference type="InterPro" id="IPR050428">
    <property type="entry name" value="TCS_sensor_his_kinase"/>
</dbReference>
<dbReference type="PANTHER" id="PTHR45436:SF5">
    <property type="entry name" value="SENSOR HISTIDINE KINASE TRCS"/>
    <property type="match status" value="1"/>
</dbReference>
<dbReference type="CDD" id="cd06225">
    <property type="entry name" value="HAMP"/>
    <property type="match status" value="1"/>
</dbReference>
<evidence type="ECO:0000256" key="5">
    <source>
        <dbReference type="ARBA" id="ARBA00022679"/>
    </source>
</evidence>
<feature type="region of interest" description="Disordered" evidence="11">
    <location>
        <begin position="1"/>
        <end position="54"/>
    </location>
</feature>
<comment type="catalytic activity">
    <reaction evidence="1">
        <text>ATP + protein L-histidine = ADP + protein N-phospho-L-histidine.</text>
        <dbReference type="EC" id="2.7.13.3"/>
    </reaction>
</comment>